<sequence length="666" mass="77209">MEETSFRNGDFLRSEKSALGLTMNQYIGEKKENIDVKRENIHYIAYNDHVWDFKAKGKKFINKEFYENGAHEKGFIGFKKTKDDQWSGAFIQHSLQKFPVPILKNEIRKIVPPLPFNTDLTQSQHVYYALGWGKYGFFPQNLLPYRRLKNLKTYFMSSKTINVKEKILDDDMEEIEDEKDESEINEDESIIVTKDLSTTPSMQIINSHGINVASMPFTLDIKPSQHALCVSIDSGKKIVDLLKFLSNLSNGGLMTNLYDANFVEALKKLGVDNLSIKFNKNFQSQRKDNDGMFLEPTDIFDPKNTAHVAYKKSILRRKLTFSTIDYYMVMNTAKHNHNDIWKSLIFCNPKNEEPCLRNEKDGKLQKGFHVSTWVTKKKDIWYENVFESGYQFYSQIKLLGKPLNVFWKPNTQEEHSKIAFKSKENSYDEKWNVCVSGGNLYGKRGTSIKSSLMMCFKHKPLNQALLQLKRNIKYEEAKDKNGNSVEAKVQENLEEFTKKVAPEAKTRFLIDGKGISKVIKGYNFHKSLVPISTTEVASKRLEAPKGKYGRSLSVVSNTLSFIPIELWPLNPDKQDYNLFNYDPTYLGVDSVMKTRKRSLDQQQDNREDKKLKTENGKVGIKKNEKSKKNEDIFKATVTKMRKVFPDKVLKQLKTKDWINSMDKYYL</sequence>
<feature type="region of interest" description="Disordered" evidence="2">
    <location>
        <begin position="596"/>
        <end position="623"/>
    </location>
</feature>
<dbReference type="EMBL" id="AJWJ01000529">
    <property type="protein sequence ID" value="KAF2070183.1"/>
    <property type="molecule type" value="Genomic_DNA"/>
</dbReference>
<evidence type="ECO:0000313" key="3">
    <source>
        <dbReference type="EMBL" id="KAF2070183.1"/>
    </source>
</evidence>
<gene>
    <name evidence="3" type="ORF">CYY_008498</name>
</gene>
<name>A0A8J4UX90_9MYCE</name>
<comment type="caution">
    <text evidence="3">The sequence shown here is derived from an EMBL/GenBank/DDBJ whole genome shotgun (WGS) entry which is preliminary data.</text>
</comment>
<evidence type="ECO:0000256" key="2">
    <source>
        <dbReference type="SAM" id="MobiDB-lite"/>
    </source>
</evidence>
<accession>A0A8J4UX90</accession>
<protein>
    <submittedName>
        <fullName evidence="3">Uncharacterized protein</fullName>
    </submittedName>
</protein>
<proteinExistence type="predicted"/>
<evidence type="ECO:0000256" key="1">
    <source>
        <dbReference type="SAM" id="Coils"/>
    </source>
</evidence>
<feature type="coiled-coil region" evidence="1">
    <location>
        <begin position="161"/>
        <end position="188"/>
    </location>
</feature>
<dbReference type="Proteomes" id="UP000695562">
    <property type="component" value="Unassembled WGS sequence"/>
</dbReference>
<keyword evidence="4" id="KW-1185">Reference proteome</keyword>
<feature type="compositionally biased region" description="Basic and acidic residues" evidence="2">
    <location>
        <begin position="597"/>
        <end position="623"/>
    </location>
</feature>
<dbReference type="AlphaFoldDB" id="A0A8J4UX90"/>
<organism evidence="3 4">
    <name type="scientific">Polysphondylium violaceum</name>
    <dbReference type="NCBI Taxonomy" id="133409"/>
    <lineage>
        <taxon>Eukaryota</taxon>
        <taxon>Amoebozoa</taxon>
        <taxon>Evosea</taxon>
        <taxon>Eumycetozoa</taxon>
        <taxon>Dictyostelia</taxon>
        <taxon>Dictyosteliales</taxon>
        <taxon>Dictyosteliaceae</taxon>
        <taxon>Polysphondylium</taxon>
    </lineage>
</organism>
<evidence type="ECO:0000313" key="4">
    <source>
        <dbReference type="Proteomes" id="UP000695562"/>
    </source>
</evidence>
<keyword evidence="1" id="KW-0175">Coiled coil</keyword>
<reference evidence="3" key="1">
    <citation type="submission" date="2020-01" db="EMBL/GenBank/DDBJ databases">
        <title>Development of genomics and gene disruption for Polysphondylium violaceum indicates a role for the polyketide synthase stlB in stalk morphogenesis.</title>
        <authorList>
            <person name="Narita B."/>
            <person name="Kawabe Y."/>
            <person name="Kin K."/>
            <person name="Saito T."/>
            <person name="Gibbs R."/>
            <person name="Kuspa A."/>
            <person name="Muzny D."/>
            <person name="Queller D."/>
            <person name="Richards S."/>
            <person name="Strassman J."/>
            <person name="Sucgang R."/>
            <person name="Worley K."/>
            <person name="Schaap P."/>
        </authorList>
    </citation>
    <scope>NUCLEOTIDE SEQUENCE</scope>
    <source>
        <strain evidence="3">QSvi11</strain>
    </source>
</reference>